<dbReference type="AlphaFoldDB" id="A0A368YHD9"/>
<dbReference type="InterPro" id="IPR058982">
    <property type="entry name" value="Beta-barrel_AprE"/>
</dbReference>
<name>A0A368YHD9_9HYPH</name>
<accession>A0A368YHD9</accession>
<dbReference type="EMBL" id="QPJM01000022">
    <property type="protein sequence ID" value="RCW78736.1"/>
    <property type="molecule type" value="Genomic_DNA"/>
</dbReference>
<dbReference type="Proteomes" id="UP000253324">
    <property type="component" value="Unassembled WGS sequence"/>
</dbReference>
<dbReference type="RefSeq" id="WP_245426540.1">
    <property type="nucleotide sequence ID" value="NZ_QPJM01000022.1"/>
</dbReference>
<comment type="caution">
    <text evidence="2">The sequence shown here is derived from an EMBL/GenBank/DDBJ whole genome shotgun (WGS) entry which is preliminary data.</text>
</comment>
<gene>
    <name evidence="2" type="ORF">C7476_12248</name>
</gene>
<protein>
    <submittedName>
        <fullName evidence="2">HlyD family secretion protein</fullName>
    </submittedName>
</protein>
<keyword evidence="3" id="KW-1185">Reference proteome</keyword>
<organism evidence="2 3">
    <name type="scientific">Phyllobacterium bourgognense</name>
    <dbReference type="NCBI Taxonomy" id="314236"/>
    <lineage>
        <taxon>Bacteria</taxon>
        <taxon>Pseudomonadati</taxon>
        <taxon>Pseudomonadota</taxon>
        <taxon>Alphaproteobacteria</taxon>
        <taxon>Hyphomicrobiales</taxon>
        <taxon>Phyllobacteriaceae</taxon>
        <taxon>Phyllobacterium</taxon>
    </lineage>
</organism>
<evidence type="ECO:0000313" key="3">
    <source>
        <dbReference type="Proteomes" id="UP000253324"/>
    </source>
</evidence>
<feature type="domain" description="AprE-like beta-barrel" evidence="1">
    <location>
        <begin position="4"/>
        <end position="49"/>
    </location>
</feature>
<dbReference type="Pfam" id="PF26002">
    <property type="entry name" value="Beta-barrel_AprE"/>
    <property type="match status" value="1"/>
</dbReference>
<evidence type="ECO:0000313" key="2">
    <source>
        <dbReference type="EMBL" id="RCW78736.1"/>
    </source>
</evidence>
<proteinExistence type="predicted"/>
<sequence>MAGLKPADIDQIHIGQRAELRFSAFNQRTTPEIAGYVKTVAADLLHNPQPVKVGISPVSKYRKMN</sequence>
<dbReference type="PRINTS" id="PR01490">
    <property type="entry name" value="RTXTOXIND"/>
</dbReference>
<evidence type="ECO:0000259" key="1">
    <source>
        <dbReference type="Pfam" id="PF26002"/>
    </source>
</evidence>
<reference evidence="2 3" key="1">
    <citation type="submission" date="2018-07" db="EMBL/GenBank/DDBJ databases">
        <title>Genomic Encyclopedia of Type Strains, Phase III (KMG-III): the genomes of soil and plant-associated and newly described type strains.</title>
        <authorList>
            <person name="Whitman W."/>
        </authorList>
    </citation>
    <scope>NUCLEOTIDE SEQUENCE [LARGE SCALE GENOMIC DNA]</scope>
    <source>
        <strain evidence="2 3">31-25a</strain>
    </source>
</reference>